<name>A0A652YPB2_NOCGL</name>
<gene>
    <name evidence="6" type="ORF">FNL38_104332</name>
</gene>
<keyword evidence="5" id="KW-0472">Membrane</keyword>
<keyword evidence="2" id="KW-1003">Cell membrane</keyword>
<keyword evidence="3" id="KW-0812">Transmembrane</keyword>
<dbReference type="PANTHER" id="PTHR30086:SF20">
    <property type="entry name" value="ARGININE EXPORTER PROTEIN ARGO-RELATED"/>
    <property type="match status" value="1"/>
</dbReference>
<proteinExistence type="predicted"/>
<evidence type="ECO:0000256" key="2">
    <source>
        <dbReference type="ARBA" id="ARBA00022475"/>
    </source>
</evidence>
<evidence type="ECO:0000256" key="5">
    <source>
        <dbReference type="ARBA" id="ARBA00023136"/>
    </source>
</evidence>
<reference evidence="6" key="1">
    <citation type="submission" date="2019-07" db="EMBL/GenBank/DDBJ databases">
        <title>Genomic Encyclopedia of Type Strains, Phase IV (KMG-IV): sequencing the most valuable type-strain genomes for metagenomic binning, comparative biology and taxonomic classification.</title>
        <authorList>
            <person name="Goeker M."/>
        </authorList>
    </citation>
    <scope>NUCLEOTIDE SEQUENCE</scope>
    <source>
        <strain evidence="6">DSM 44596</strain>
    </source>
</reference>
<evidence type="ECO:0000313" key="6">
    <source>
        <dbReference type="EMBL" id="TYQ03962.1"/>
    </source>
</evidence>
<accession>A0A652YPB2</accession>
<sequence length="205" mass="21292">MISALLAAAAVLALLTLVPGPDMAVVTQAALTGGRSSGFRVAVGIISGLLVWGLLTVLGLSALLAASAEAYTAVKLAGAAYLIYLGARALWGSRSSQLRSVDAPRSQKAGTWKTGFTTNLLNPKIAVFYTSLLPQLVPAGWPTGPSLALLVIIHAAISIAWLSAYVVLLSRARSTFEKPKVRQALERVTGTVLLGFGAKIALEAR</sequence>
<evidence type="ECO:0000256" key="3">
    <source>
        <dbReference type="ARBA" id="ARBA00022692"/>
    </source>
</evidence>
<organism evidence="6">
    <name type="scientific">Nocardia globerula</name>
    <dbReference type="NCBI Taxonomy" id="1818"/>
    <lineage>
        <taxon>Bacteria</taxon>
        <taxon>Bacillati</taxon>
        <taxon>Actinomycetota</taxon>
        <taxon>Actinomycetes</taxon>
        <taxon>Mycobacteriales</taxon>
        <taxon>Nocardiaceae</taxon>
        <taxon>Nocardia</taxon>
    </lineage>
</organism>
<dbReference type="Pfam" id="PF01810">
    <property type="entry name" value="LysE"/>
    <property type="match status" value="1"/>
</dbReference>
<evidence type="ECO:0000256" key="1">
    <source>
        <dbReference type="ARBA" id="ARBA00004651"/>
    </source>
</evidence>
<evidence type="ECO:0000256" key="4">
    <source>
        <dbReference type="ARBA" id="ARBA00022989"/>
    </source>
</evidence>
<dbReference type="GO" id="GO:0005886">
    <property type="term" value="C:plasma membrane"/>
    <property type="evidence" value="ECO:0007669"/>
    <property type="project" value="UniProtKB-SubCell"/>
</dbReference>
<dbReference type="InterPro" id="IPR001123">
    <property type="entry name" value="LeuE-type"/>
</dbReference>
<comment type="caution">
    <text evidence="6">The sequence shown here is derived from an EMBL/GenBank/DDBJ whole genome shotgun (WGS) entry which is preliminary data.</text>
</comment>
<dbReference type="PIRSF" id="PIRSF006324">
    <property type="entry name" value="LeuE"/>
    <property type="match status" value="1"/>
</dbReference>
<dbReference type="GO" id="GO:0015171">
    <property type="term" value="F:amino acid transmembrane transporter activity"/>
    <property type="evidence" value="ECO:0007669"/>
    <property type="project" value="TreeGrafter"/>
</dbReference>
<comment type="subcellular location">
    <subcellularLocation>
        <location evidence="1">Cell membrane</location>
        <topology evidence="1">Multi-pass membrane protein</topology>
    </subcellularLocation>
</comment>
<protein>
    <submittedName>
        <fullName evidence="6">Threonine/homoserine/homoserine lactone efflux protein</fullName>
    </submittedName>
</protein>
<dbReference type="AlphaFoldDB" id="A0A652YPB2"/>
<dbReference type="EMBL" id="VNIQ01000004">
    <property type="protein sequence ID" value="TYQ03962.1"/>
    <property type="molecule type" value="Genomic_DNA"/>
</dbReference>
<keyword evidence="4" id="KW-1133">Transmembrane helix</keyword>
<dbReference type="PANTHER" id="PTHR30086">
    <property type="entry name" value="ARGININE EXPORTER PROTEIN ARGO"/>
    <property type="match status" value="1"/>
</dbReference>